<keyword evidence="10" id="KW-1185">Reference proteome</keyword>
<evidence type="ECO:0000256" key="3">
    <source>
        <dbReference type="ARBA" id="ARBA00022692"/>
    </source>
</evidence>
<dbReference type="Pfam" id="PF06271">
    <property type="entry name" value="RDD"/>
    <property type="match status" value="1"/>
</dbReference>
<evidence type="ECO:0000256" key="2">
    <source>
        <dbReference type="ARBA" id="ARBA00022475"/>
    </source>
</evidence>
<gene>
    <name evidence="9" type="ORF">MOP44_09875</name>
</gene>
<evidence type="ECO:0000256" key="6">
    <source>
        <dbReference type="SAM" id="MobiDB-lite"/>
    </source>
</evidence>
<dbReference type="PANTHER" id="PTHR36115:SF10">
    <property type="entry name" value="RDD DOMAIN-CONTAINING PROTEIN"/>
    <property type="match status" value="1"/>
</dbReference>
<dbReference type="RefSeq" id="WP_260795879.1">
    <property type="nucleotide sequence ID" value="NZ_CP093313.1"/>
</dbReference>
<dbReference type="KEGG" id="orp:MOP44_09875"/>
<proteinExistence type="predicted"/>
<dbReference type="PANTHER" id="PTHR36115">
    <property type="entry name" value="PROLINE-RICH ANTIGEN HOMOLOG-RELATED"/>
    <property type="match status" value="1"/>
</dbReference>
<keyword evidence="5 7" id="KW-0472">Membrane</keyword>
<reference evidence="9" key="1">
    <citation type="submission" date="2021-04" db="EMBL/GenBank/DDBJ databases">
        <title>Phylogenetic analysis of Acidobacteriaceae.</title>
        <authorList>
            <person name="Qiu L."/>
            <person name="Zhang Q."/>
        </authorList>
    </citation>
    <scope>NUCLEOTIDE SEQUENCE</scope>
    <source>
        <strain evidence="9">DSM 25168</strain>
    </source>
</reference>
<protein>
    <submittedName>
        <fullName evidence="9">RDD family protein</fullName>
    </submittedName>
</protein>
<name>A0A9J7BTL3_9BACT</name>
<feature type="region of interest" description="Disordered" evidence="6">
    <location>
        <begin position="23"/>
        <end position="44"/>
    </location>
</feature>
<evidence type="ECO:0000256" key="5">
    <source>
        <dbReference type="ARBA" id="ARBA00023136"/>
    </source>
</evidence>
<evidence type="ECO:0000313" key="9">
    <source>
        <dbReference type="EMBL" id="UWZ86235.1"/>
    </source>
</evidence>
<dbReference type="EMBL" id="CP093313">
    <property type="protein sequence ID" value="UWZ86235.1"/>
    <property type="molecule type" value="Genomic_DNA"/>
</dbReference>
<keyword evidence="4 7" id="KW-1133">Transmembrane helix</keyword>
<accession>A0A9J7BTL3</accession>
<dbReference type="GO" id="GO:0005886">
    <property type="term" value="C:plasma membrane"/>
    <property type="evidence" value="ECO:0007669"/>
    <property type="project" value="UniProtKB-SubCell"/>
</dbReference>
<organism evidence="9 10">
    <name type="scientific">Occallatibacter riparius</name>
    <dbReference type="NCBI Taxonomy" id="1002689"/>
    <lineage>
        <taxon>Bacteria</taxon>
        <taxon>Pseudomonadati</taxon>
        <taxon>Acidobacteriota</taxon>
        <taxon>Terriglobia</taxon>
        <taxon>Terriglobales</taxon>
        <taxon>Acidobacteriaceae</taxon>
        <taxon>Occallatibacter</taxon>
    </lineage>
</organism>
<feature type="transmembrane region" description="Helical" evidence="7">
    <location>
        <begin position="446"/>
        <end position="465"/>
    </location>
</feature>
<evidence type="ECO:0000259" key="8">
    <source>
        <dbReference type="Pfam" id="PF06271"/>
    </source>
</evidence>
<dbReference type="Proteomes" id="UP001059380">
    <property type="component" value="Chromosome"/>
</dbReference>
<keyword evidence="3 7" id="KW-0812">Transmembrane</keyword>
<feature type="transmembrane region" description="Helical" evidence="7">
    <location>
        <begin position="356"/>
        <end position="383"/>
    </location>
</feature>
<evidence type="ECO:0000256" key="1">
    <source>
        <dbReference type="ARBA" id="ARBA00004651"/>
    </source>
</evidence>
<dbReference type="InterPro" id="IPR010432">
    <property type="entry name" value="RDD"/>
</dbReference>
<feature type="domain" description="RDD" evidence="8">
    <location>
        <begin position="353"/>
        <end position="477"/>
    </location>
</feature>
<keyword evidence="2" id="KW-1003">Cell membrane</keyword>
<comment type="subcellular location">
    <subcellularLocation>
        <location evidence="1">Cell membrane</location>
        <topology evidence="1">Multi-pass membrane protein</topology>
    </subcellularLocation>
</comment>
<feature type="transmembrane region" description="Helical" evidence="7">
    <location>
        <begin position="395"/>
        <end position="417"/>
    </location>
</feature>
<evidence type="ECO:0000256" key="4">
    <source>
        <dbReference type="ARBA" id="ARBA00022989"/>
    </source>
</evidence>
<dbReference type="InterPro" id="IPR051791">
    <property type="entry name" value="Pra-immunoreactive"/>
</dbReference>
<sequence>MKLSTLGQPHPEAAWKQEVARRIAAHKNRKGASAPEEPAQAHNFGSSLAAQAASRVAARFAQAPSYTEMQAEEARLAVRAAEIATKVALEAQAAAEEALAEMHAAAAEQKRGPAVVESIASARVEAVEEIAVSVAEPEMVSVPEPVWMSEAVAEVVSEPFATVPVQTAESAPESVITQHVVDGRSFGIRWESDAAVRVLQPRHAPAPEPFEIDREDWWTPAEVSATLRNEPIAIESDAGTANLIAFPREIIATRKMRPRLAEPVTAAATERQLSIFEVDPGTVSTEPEPVADPWPAQEWAPAGWNSATVSETAHWPVEQVSGPKWSGMELDAHPVVERRTEPEAVRAKQEVHLASLGYRLMAMAVDGGLILAGFFAVAIMLSSSVQPLSPRSAEVFAVLGLAFAGLAYNALFLGLGVSTPGMRYAGIALSTFEDEVPTRAQLRRRLGAMVLSLAPVALGLVWSVFDEDHLSWHDRFSETYLRKR</sequence>
<evidence type="ECO:0000256" key="7">
    <source>
        <dbReference type="SAM" id="Phobius"/>
    </source>
</evidence>
<dbReference type="AlphaFoldDB" id="A0A9J7BTL3"/>
<evidence type="ECO:0000313" key="10">
    <source>
        <dbReference type="Proteomes" id="UP001059380"/>
    </source>
</evidence>